<dbReference type="HOGENOM" id="CLU_002147_0_1_1"/>
<dbReference type="SMART" id="SM00247">
    <property type="entry name" value="XTALbg"/>
    <property type="match status" value="4"/>
</dbReference>
<keyword evidence="2" id="KW-0677">Repeat</keyword>
<evidence type="ECO:0000313" key="5">
    <source>
        <dbReference type="Ensembl" id="ENSLAFP00000016148.2"/>
    </source>
</evidence>
<dbReference type="PANTHER" id="PTHR11818">
    <property type="entry name" value="BETA/GAMMA CRYSTALLIN"/>
    <property type="match status" value="1"/>
</dbReference>
<feature type="compositionally biased region" description="Basic and acidic residues" evidence="3">
    <location>
        <begin position="102"/>
        <end position="115"/>
    </location>
</feature>
<evidence type="ECO:0000313" key="6">
    <source>
        <dbReference type="Proteomes" id="UP000007646"/>
    </source>
</evidence>
<dbReference type="OMA" id="WVAYEKV"/>
<dbReference type="Ensembl" id="ENSLAFT00000020490.2">
    <property type="protein sequence ID" value="ENSLAFP00000016148.2"/>
    <property type="gene ID" value="ENSLAFG00000020951.2"/>
</dbReference>
<dbReference type="InParanoid" id="G3TM58"/>
<feature type="region of interest" description="Disordered" evidence="3">
    <location>
        <begin position="592"/>
        <end position="641"/>
    </location>
</feature>
<name>G3TM58_LOXAF</name>
<evidence type="ECO:0000256" key="3">
    <source>
        <dbReference type="SAM" id="MobiDB-lite"/>
    </source>
</evidence>
<reference evidence="5" key="3">
    <citation type="submission" date="2025-09" db="UniProtKB">
        <authorList>
            <consortium name="Ensembl"/>
        </authorList>
    </citation>
    <scope>IDENTIFICATION</scope>
    <source>
        <strain evidence="5">Isolate ISIS603380</strain>
    </source>
</reference>
<reference evidence="5 6" key="1">
    <citation type="submission" date="2009-06" db="EMBL/GenBank/DDBJ databases">
        <title>The Genome Sequence of Loxodonta africana (African elephant).</title>
        <authorList>
            <person name="Di Palma F."/>
            <person name="Heiman D."/>
            <person name="Young S."/>
            <person name="Johnson J."/>
            <person name="Lander E.S."/>
            <person name="Lindblad-Toh K."/>
        </authorList>
    </citation>
    <scope>NUCLEOTIDE SEQUENCE [LARGE SCALE GENOMIC DNA]</scope>
    <source>
        <strain evidence="5 6">Isolate ISIS603380</strain>
    </source>
</reference>
<feature type="compositionally biased region" description="Polar residues" evidence="3">
    <location>
        <begin position="442"/>
        <end position="464"/>
    </location>
</feature>
<feature type="domain" description="Beta/gamma crystallin 'Greek key'" evidence="4">
    <location>
        <begin position="1242"/>
        <end position="1285"/>
    </location>
</feature>
<keyword evidence="6" id="KW-1185">Reference proteome</keyword>
<accession>G3TM58</accession>
<feature type="compositionally biased region" description="Basic and acidic residues" evidence="3">
    <location>
        <begin position="311"/>
        <end position="327"/>
    </location>
</feature>
<dbReference type="InterPro" id="IPR001064">
    <property type="entry name" value="Beta/gamma_crystallin"/>
</dbReference>
<dbReference type="PANTHER" id="PTHR11818:SF50">
    <property type="entry name" value="BETA_GAMMA CRYSTALLIN DOMAIN-CONTAINING PROTEIN 2"/>
    <property type="match status" value="1"/>
</dbReference>
<protein>
    <submittedName>
        <fullName evidence="5">Crystallin beta-gamma domain containing 2</fullName>
    </submittedName>
</protein>
<dbReference type="GeneTree" id="ENSGT00940000157740"/>
<feature type="region of interest" description="Disordered" evidence="3">
    <location>
        <begin position="691"/>
        <end position="738"/>
    </location>
</feature>
<feature type="compositionally biased region" description="Low complexity" evidence="3">
    <location>
        <begin position="1"/>
        <end position="10"/>
    </location>
</feature>
<dbReference type="Proteomes" id="UP000007646">
    <property type="component" value="Unassembled WGS sequence"/>
</dbReference>
<feature type="compositionally biased region" description="Basic and acidic residues" evidence="3">
    <location>
        <begin position="387"/>
        <end position="399"/>
    </location>
</feature>
<feature type="compositionally biased region" description="Basic and acidic residues" evidence="3">
    <location>
        <begin position="715"/>
        <end position="725"/>
    </location>
</feature>
<feature type="region of interest" description="Disordered" evidence="3">
    <location>
        <begin position="76"/>
        <end position="136"/>
    </location>
</feature>
<dbReference type="InterPro" id="IPR011024">
    <property type="entry name" value="G_crystallin-like"/>
</dbReference>
<reference evidence="5" key="2">
    <citation type="submission" date="2025-08" db="UniProtKB">
        <authorList>
            <consortium name="Ensembl"/>
        </authorList>
    </citation>
    <scope>IDENTIFICATION</scope>
    <source>
        <strain evidence="5">Isolate ISIS603380</strain>
    </source>
</reference>
<organism evidence="5 6">
    <name type="scientific">Loxodonta africana</name>
    <name type="common">African elephant</name>
    <dbReference type="NCBI Taxonomy" id="9785"/>
    <lineage>
        <taxon>Eukaryota</taxon>
        <taxon>Metazoa</taxon>
        <taxon>Chordata</taxon>
        <taxon>Craniata</taxon>
        <taxon>Vertebrata</taxon>
        <taxon>Euteleostomi</taxon>
        <taxon>Mammalia</taxon>
        <taxon>Eutheria</taxon>
        <taxon>Afrotheria</taxon>
        <taxon>Proboscidea</taxon>
        <taxon>Elephantidae</taxon>
        <taxon>Loxodonta</taxon>
    </lineage>
</organism>
<proteinExistence type="inferred from homology"/>
<comment type="similarity">
    <text evidence="1">Belongs to the beta/gamma-crystallin family.</text>
</comment>
<dbReference type="Gene3D" id="2.60.20.10">
    <property type="entry name" value="Crystallins"/>
    <property type="match status" value="4"/>
</dbReference>
<feature type="domain" description="Beta/gamma crystallin 'Greek key'" evidence="4">
    <location>
        <begin position="1152"/>
        <end position="1194"/>
    </location>
</feature>
<dbReference type="SUPFAM" id="SSF49695">
    <property type="entry name" value="gamma-Crystallin-like"/>
    <property type="match status" value="3"/>
</dbReference>
<feature type="region of interest" description="Disordered" evidence="3">
    <location>
        <begin position="240"/>
        <end position="573"/>
    </location>
</feature>
<evidence type="ECO:0000256" key="1">
    <source>
        <dbReference type="ARBA" id="ARBA00009646"/>
    </source>
</evidence>
<dbReference type="Pfam" id="PF00030">
    <property type="entry name" value="Crystall"/>
    <property type="match status" value="4"/>
</dbReference>
<feature type="compositionally biased region" description="Polar residues" evidence="3">
    <location>
        <begin position="506"/>
        <end position="515"/>
    </location>
</feature>
<feature type="compositionally biased region" description="Low complexity" evidence="3">
    <location>
        <begin position="592"/>
        <end position="602"/>
    </location>
</feature>
<evidence type="ECO:0000259" key="4">
    <source>
        <dbReference type="PROSITE" id="PS50915"/>
    </source>
</evidence>
<feature type="compositionally biased region" description="Polar residues" evidence="3">
    <location>
        <begin position="333"/>
        <end position="345"/>
    </location>
</feature>
<evidence type="ECO:0000256" key="2">
    <source>
        <dbReference type="ARBA" id="ARBA00022737"/>
    </source>
</evidence>
<feature type="region of interest" description="Disordered" evidence="3">
    <location>
        <begin position="1"/>
        <end position="33"/>
    </location>
</feature>
<feature type="domain" description="Beta/gamma crystallin 'Greek key'" evidence="4">
    <location>
        <begin position="893"/>
        <end position="936"/>
    </location>
</feature>
<dbReference type="STRING" id="9785.ENSLAFP00000016148"/>
<dbReference type="FunCoup" id="G3TM58">
    <property type="interactions" value="5"/>
</dbReference>
<feature type="compositionally biased region" description="Polar residues" evidence="3">
    <location>
        <begin position="544"/>
        <end position="573"/>
    </location>
</feature>
<sequence>MEEAGGPAARAEARVVSSTLTWRQRPPAREETRHRFHKVSLVSGTRTEASREFEYSHCREEVNGFATREEETVNYQGPRDEAGSNSFQSHGPIFSKKYTPPPKEKRPVGRLKEAMDQVDGSPQPPKTEPPGLGAPARDEFFVPLPGPRELSPHPGIGLTSEGPRICEERRVTRTVRTTTVVEGHVDRRVSSSVTVRPVLPGDALPRGRNAARTVRAVVVSPRAKGSPSHSQALELLTSLVPPEHSPPASRLPRPTVTVPRSPGLGSTAGEVLGQPPKTGAAEPKDRSALAPAGIPAGTHPSQCQHVPATHPDQDQGRAPEARTHEASRVQGASGPSQLSLQTSQGKVPGPSSPRLQTHTPSLGLVHPPEQPVVPIHSRSQHTLKPRVPHDLPSVKREGLTDPPATTTLPIVRNEVAMAPGQLLAPSSTKRKDVPSPGFSAPYSPSNNVVQDSEDISSFSLTQKEVVQGPGVPVDPSLIQKEVVQGPGTPAASSPEPIKVVQGPEGSPSSSSTQKEVAQGIEGSLAPSFTNEEVVQGPITPATPSPKQVAQGSEGTPISSPTQKQDVQDSGASAIPFSTQKMVVQGLAVLPVPSSSVDKVSPSPGSPPITGPLETEASLKSRLVPDSTKDKVLPEPSREEDEVALTADLEIFLDTLRSMEPPEILRTQRMPRAPRSSYLAMYATLPAIEEDQLGPWVPGPGPQEVPAQPENPYLSDDEKLQRRQEKAGPSPSWETRPAKAPQDFLSPLEMMKKHVTGVKGSHPELGPEWQAGSRPTSRLGGSLLFGGLVPATKSPTEHWAQNYLLCRPTGTGLRKVPGQLPIAGCGEATPHKASYHSPLSQSPALKTQGKLNTRPGKMILFSEPSCQGSSREVWEDIADASGWALVASIRVVRGCWVLYEEPEFQGRKLVLPEGDVELQAPGTAWSPKGIGSLRRVVQDYSTPEISLFSEEDLKGEQVKLTQALENSEGLGRPLQVASITVFTGLWLLYPKPFFEDTPCILEPGEYHTLEACGTTNLSVGSLKPVTLGSQDQENPGSPAHMLSPPLGWYLISVSSAGLPQCGEARGTQGKSLRVKEGLWGREGNGAQKLGLGGWSLMGSLATGFCCVRSEPGGSRLILGRAISWPGWVFGPRRLPTNLTSPLSRPQAVHVLSGVWVAYQEVGFSGKQYVLEKGVYRNCEDWGAGNSALASLQPVLQVGEHNLHFVSKIQLFSGPDFLGDHISFEDDQASLPFFQPQSCRVHGGSWILFDEKNFEGDQHVLSEGEFPTLTAMGCLASTVLGSLQKVPLSSSEP</sequence>
<feature type="compositionally biased region" description="Basic and acidic residues" evidence="3">
    <location>
        <begin position="626"/>
        <end position="636"/>
    </location>
</feature>
<dbReference type="PRINTS" id="PR01367">
    <property type="entry name" value="BGCRYSTALLIN"/>
</dbReference>
<dbReference type="PROSITE" id="PS50915">
    <property type="entry name" value="CRYSTALLIN_BETA_GAMMA"/>
    <property type="match status" value="4"/>
</dbReference>
<feature type="domain" description="Beta/gamma crystallin 'Greek key'" evidence="4">
    <location>
        <begin position="983"/>
        <end position="1025"/>
    </location>
</feature>
<dbReference type="InterPro" id="IPR050252">
    <property type="entry name" value="Beta/Gamma-Crystallin"/>
</dbReference>
<dbReference type="eggNOG" id="ENOG502R2J7">
    <property type="taxonomic scope" value="Eukaryota"/>
</dbReference>